<dbReference type="EMBL" id="JAOTIF010000045">
    <property type="protein sequence ID" value="MCU7552751.1"/>
    <property type="molecule type" value="Genomic_DNA"/>
</dbReference>
<dbReference type="RefSeq" id="WP_279300188.1">
    <property type="nucleotide sequence ID" value="NZ_JAOTIF010000045.1"/>
</dbReference>
<dbReference type="InterPro" id="IPR050559">
    <property type="entry name" value="P-Pant_transferase_sf"/>
</dbReference>
<feature type="domain" description="4'-phosphopantetheinyl transferase" evidence="3">
    <location>
        <begin position="105"/>
        <end position="173"/>
    </location>
</feature>
<evidence type="ECO:0000313" key="5">
    <source>
        <dbReference type="EMBL" id="MCU7552751.1"/>
    </source>
</evidence>
<dbReference type="GO" id="GO:0008897">
    <property type="term" value="F:holo-[acyl-carrier-protein] synthase activity"/>
    <property type="evidence" value="ECO:0007669"/>
    <property type="project" value="InterPro"/>
</dbReference>
<dbReference type="Proteomes" id="UP001155483">
    <property type="component" value="Unassembled WGS sequence"/>
</dbReference>
<dbReference type="Pfam" id="PF01648">
    <property type="entry name" value="ACPS"/>
    <property type="match status" value="1"/>
</dbReference>
<dbReference type="SUPFAM" id="SSF56214">
    <property type="entry name" value="4'-phosphopantetheinyl transferase"/>
    <property type="match status" value="2"/>
</dbReference>
<name>A0A9X2Y112_9BACT</name>
<feature type="domain" description="4'-phosphopantetheinyl transferase N-terminal" evidence="4">
    <location>
        <begin position="16"/>
        <end position="99"/>
    </location>
</feature>
<accession>A0A9X2Y112</accession>
<dbReference type="InterPro" id="IPR008278">
    <property type="entry name" value="4-PPantetheinyl_Trfase_dom"/>
</dbReference>
<gene>
    <name evidence="5" type="ORF">OCK74_26775</name>
</gene>
<keyword evidence="2 5" id="KW-0808">Transferase</keyword>
<sequence length="213" mass="24806">MTYVYYNVTSERLGTDTFNKLLQQLPPFIQGQILKYRNWQDRQRSLIGKALLIEGLKSLGLNTSYSLSNLKFTQFKRPYFDDHIDFNISHSGAYTICAISKTNKIGIDVEEIREIPIAGFEDQFSERELDEILQAENSLRAFYVLWTQKEAFLKGIGTGLHIPLNKISISNKKILWQDKTWYLHELQLDHRYTAYLSADISLQGISLNEVYFH</sequence>
<dbReference type="GO" id="GO:0000287">
    <property type="term" value="F:magnesium ion binding"/>
    <property type="evidence" value="ECO:0007669"/>
    <property type="project" value="InterPro"/>
</dbReference>
<dbReference type="InterPro" id="IPR055066">
    <property type="entry name" value="AASDHPPT_N"/>
</dbReference>
<dbReference type="AlphaFoldDB" id="A0A9X2Y112"/>
<protein>
    <submittedName>
        <fullName evidence="5">4'-phosphopantetheinyl transferase superfamily protein</fullName>
    </submittedName>
</protein>
<dbReference type="Gene3D" id="3.90.470.20">
    <property type="entry name" value="4'-phosphopantetheinyl transferase domain"/>
    <property type="match status" value="2"/>
</dbReference>
<dbReference type="GO" id="GO:0005829">
    <property type="term" value="C:cytosol"/>
    <property type="evidence" value="ECO:0007669"/>
    <property type="project" value="TreeGrafter"/>
</dbReference>
<dbReference type="PANTHER" id="PTHR12215:SF10">
    <property type="entry name" value="L-AMINOADIPATE-SEMIALDEHYDE DEHYDROGENASE-PHOSPHOPANTETHEINYL TRANSFERASE"/>
    <property type="match status" value="1"/>
</dbReference>
<evidence type="ECO:0000256" key="1">
    <source>
        <dbReference type="ARBA" id="ARBA00010990"/>
    </source>
</evidence>
<keyword evidence="6" id="KW-1185">Reference proteome</keyword>
<comment type="similarity">
    <text evidence="1">Belongs to the P-Pant transferase superfamily. Gsp/Sfp/HetI/AcpT family.</text>
</comment>
<evidence type="ECO:0000313" key="6">
    <source>
        <dbReference type="Proteomes" id="UP001155483"/>
    </source>
</evidence>
<organism evidence="5 6">
    <name type="scientific">Paraflavisolibacter caeni</name>
    <dbReference type="NCBI Taxonomy" id="2982496"/>
    <lineage>
        <taxon>Bacteria</taxon>
        <taxon>Pseudomonadati</taxon>
        <taxon>Bacteroidota</taxon>
        <taxon>Chitinophagia</taxon>
        <taxon>Chitinophagales</taxon>
        <taxon>Chitinophagaceae</taxon>
        <taxon>Paraflavisolibacter</taxon>
    </lineage>
</organism>
<dbReference type="Pfam" id="PF22624">
    <property type="entry name" value="AASDHPPT_N"/>
    <property type="match status" value="1"/>
</dbReference>
<dbReference type="GO" id="GO:0019878">
    <property type="term" value="P:lysine biosynthetic process via aminoadipic acid"/>
    <property type="evidence" value="ECO:0007669"/>
    <property type="project" value="TreeGrafter"/>
</dbReference>
<evidence type="ECO:0000259" key="3">
    <source>
        <dbReference type="Pfam" id="PF01648"/>
    </source>
</evidence>
<dbReference type="InterPro" id="IPR037143">
    <property type="entry name" value="4-PPantetheinyl_Trfase_dom_sf"/>
</dbReference>
<dbReference type="PANTHER" id="PTHR12215">
    <property type="entry name" value="PHOSPHOPANTETHEINE TRANSFERASE"/>
    <property type="match status" value="1"/>
</dbReference>
<evidence type="ECO:0000256" key="2">
    <source>
        <dbReference type="ARBA" id="ARBA00022679"/>
    </source>
</evidence>
<reference evidence="5" key="2">
    <citation type="submission" date="2023-04" db="EMBL/GenBank/DDBJ databases">
        <title>Paracnuella aquatica gen. nov., sp. nov., a member of the family Chitinophagaceae isolated from a hot spring.</title>
        <authorList>
            <person name="Wang C."/>
        </authorList>
    </citation>
    <scope>NUCLEOTIDE SEQUENCE</scope>
    <source>
        <strain evidence="5">LB-8</strain>
    </source>
</reference>
<proteinExistence type="inferred from homology"/>
<evidence type="ECO:0000259" key="4">
    <source>
        <dbReference type="Pfam" id="PF22624"/>
    </source>
</evidence>
<comment type="caution">
    <text evidence="5">The sequence shown here is derived from an EMBL/GenBank/DDBJ whole genome shotgun (WGS) entry which is preliminary data.</text>
</comment>
<reference evidence="5" key="1">
    <citation type="submission" date="2022-09" db="EMBL/GenBank/DDBJ databases">
        <authorList>
            <person name="Yuan C."/>
            <person name="Ke Z."/>
        </authorList>
    </citation>
    <scope>NUCLEOTIDE SEQUENCE</scope>
    <source>
        <strain evidence="5">LB-8</strain>
    </source>
</reference>